<dbReference type="EMBL" id="JABMIG020000009">
    <property type="protein sequence ID" value="KAL3804135.1"/>
    <property type="molecule type" value="Genomic_DNA"/>
</dbReference>
<accession>A0ABD3R163</accession>
<gene>
    <name evidence="1" type="ORF">HJC23_013654</name>
</gene>
<dbReference type="PANTHER" id="PTHR43642">
    <property type="entry name" value="HYBRID SIGNAL TRANSDUCTION HISTIDINE KINASE G"/>
    <property type="match status" value="1"/>
</dbReference>
<proteinExistence type="predicted"/>
<dbReference type="InterPro" id="IPR053159">
    <property type="entry name" value="Hybrid_Histidine_Kinase"/>
</dbReference>
<keyword evidence="2" id="KW-1185">Reference proteome</keyword>
<dbReference type="AlphaFoldDB" id="A0ABD3R163"/>
<name>A0ABD3R163_9STRA</name>
<evidence type="ECO:0000313" key="1">
    <source>
        <dbReference type="EMBL" id="KAL3804135.1"/>
    </source>
</evidence>
<protein>
    <submittedName>
        <fullName evidence="1">Uncharacterized protein</fullName>
    </submittedName>
</protein>
<dbReference type="Proteomes" id="UP001516023">
    <property type="component" value="Unassembled WGS sequence"/>
</dbReference>
<organism evidence="1 2">
    <name type="scientific">Cyclotella cryptica</name>
    <dbReference type="NCBI Taxonomy" id="29204"/>
    <lineage>
        <taxon>Eukaryota</taxon>
        <taxon>Sar</taxon>
        <taxon>Stramenopiles</taxon>
        <taxon>Ochrophyta</taxon>
        <taxon>Bacillariophyta</taxon>
        <taxon>Coscinodiscophyceae</taxon>
        <taxon>Thalassiosirophycidae</taxon>
        <taxon>Stephanodiscales</taxon>
        <taxon>Stephanodiscaceae</taxon>
        <taxon>Cyclotella</taxon>
    </lineage>
</organism>
<comment type="caution">
    <text evidence="1">The sequence shown here is derived from an EMBL/GenBank/DDBJ whole genome shotgun (WGS) entry which is preliminary data.</text>
</comment>
<reference evidence="1 2" key="1">
    <citation type="journal article" date="2020" name="G3 (Bethesda)">
        <title>Improved Reference Genome for Cyclotella cryptica CCMP332, a Model for Cell Wall Morphogenesis, Salinity Adaptation, and Lipid Production in Diatoms (Bacillariophyta).</title>
        <authorList>
            <person name="Roberts W.R."/>
            <person name="Downey K.M."/>
            <person name="Ruck E.C."/>
            <person name="Traller J.C."/>
            <person name="Alverson A.J."/>
        </authorList>
    </citation>
    <scope>NUCLEOTIDE SEQUENCE [LARGE SCALE GENOMIC DNA]</scope>
    <source>
        <strain evidence="1 2">CCMP332</strain>
    </source>
</reference>
<sequence>MLISLNREGLLRLSLTRHRWEWDEEKIQSRKLSDDVALFFADNINKLPADVKTALSALSCFGASTDSEVIQALQTHLELKLVEPLNVAVAEGLVYKLDGIYHFCHDKIQQAAYSMIEDVRCLHHMMYGLSLIDLSLETEDAGLLFTAVTQINLGGPFAVQEEQQYSLIAKYNLVAGKKAMAMSDFAIAFAFFEHGMSFLPNNYWQNEYDLSLDLFNLAAKCALTIKNLTSLTMICDQILRNARNPDDMLNASFISMSALTYSKVSEAVHYGLTVLRQLNIDIPDSISQENTMRLIFQTKSKLNEISDEMILNYQIMSDFKKVMAMKFLAELGNALQQVNPDLQPFVTITMVRLTIEHGLSPMSSVGFAYFGGMVGALGDIRGGYRYTKLAKSLLDKTQSNEVAGSVICITTEVLSYVQPQQTAIEYRLQGERIALAAGDIHWACMNKLMYTSSLPWCGAKLSVAKKAFADAGRFMEEHGHLAALSYLKTVEHTVLAFIGDKGQMISDDQLTQSEINKNPYLLVVVYFQKLFLALILNKYYDLKRSAEKFFEVRLPTCNFLTGRVAHAFNGGLASFRIYRETGDPLWAERGRACKQSVLLWREQASLWNFEHKCFLLEAEECYSEGNFENAKVLYDHAISSAGKYKYVNVEALACELAARFYLYLNNSSTAVKYFTLAHDKYFEWGALAKVRTLHEFIQETFKIDLTSPSANGIGISDDDLPSFELKSETRKRSSLGA</sequence>
<evidence type="ECO:0000313" key="2">
    <source>
        <dbReference type="Proteomes" id="UP001516023"/>
    </source>
</evidence>
<dbReference type="PANTHER" id="PTHR43642:SF1">
    <property type="entry name" value="HYBRID SIGNAL TRANSDUCTION HISTIDINE KINASE G"/>
    <property type="match status" value="1"/>
</dbReference>